<organism evidence="2 3">
    <name type="scientific">Neobacillus massiliamazoniensis</name>
    <dbReference type="NCBI Taxonomy" id="1499688"/>
    <lineage>
        <taxon>Bacteria</taxon>
        <taxon>Bacillati</taxon>
        <taxon>Bacillota</taxon>
        <taxon>Bacilli</taxon>
        <taxon>Bacillales</taxon>
        <taxon>Bacillaceae</taxon>
        <taxon>Neobacillus</taxon>
    </lineage>
</organism>
<proteinExistence type="inferred from homology"/>
<accession>A0A0U1P540</accession>
<gene>
    <name evidence="2" type="ORF">BN000_05497</name>
</gene>
<sequence length="239" mass="25455">MDKKADLVINGFGSSNGGQFHLVTLNGFGTVNSDVECSELESNGSGTVNGNIKAEKANVKGKTKIIGNIESKSLTIDGTANIGGNVYVENVKIAGKASVGGKVKSEEIQVKGVLTVEEDCEAEVFKAESQFKVNGLLNADQIDILIYGPCKAKEIGGQTITVKKYKGSLIGSLFEQLIKTQLETELIEGDKIEIESTNAKIVRGNQIKIGPNCSIGLVEYTDEIEIDKQASVGESRKVK</sequence>
<dbReference type="Proteomes" id="UP000199087">
    <property type="component" value="Unassembled WGS sequence"/>
</dbReference>
<dbReference type="InterPro" id="IPR007607">
    <property type="entry name" value="BacA/B"/>
</dbReference>
<keyword evidence="3" id="KW-1185">Reference proteome</keyword>
<dbReference type="PANTHER" id="PTHR35024">
    <property type="entry name" value="HYPOTHETICAL CYTOSOLIC PROTEIN"/>
    <property type="match status" value="1"/>
</dbReference>
<evidence type="ECO:0000256" key="1">
    <source>
        <dbReference type="ARBA" id="ARBA00044755"/>
    </source>
</evidence>
<dbReference type="AlphaFoldDB" id="A0A0U1P540"/>
<dbReference type="PANTHER" id="PTHR35024:SF4">
    <property type="entry name" value="POLYMER-FORMING CYTOSKELETAL PROTEIN"/>
    <property type="match status" value="1"/>
</dbReference>
<dbReference type="STRING" id="1499688.BN000_05497"/>
<evidence type="ECO:0000313" key="3">
    <source>
        <dbReference type="Proteomes" id="UP000199087"/>
    </source>
</evidence>
<dbReference type="Pfam" id="PF04519">
    <property type="entry name" value="Bactofilin"/>
    <property type="match status" value="1"/>
</dbReference>
<protein>
    <submittedName>
        <fullName evidence="2">Cytoplasmic protein</fullName>
    </submittedName>
</protein>
<name>A0A0U1P540_9BACI</name>
<comment type="similarity">
    <text evidence="1">Belongs to the bactofilin family.</text>
</comment>
<reference evidence="3" key="1">
    <citation type="submission" date="2015-05" db="EMBL/GenBank/DDBJ databases">
        <authorList>
            <person name="Urmite Genomes"/>
        </authorList>
    </citation>
    <scope>NUCLEOTIDE SEQUENCE [LARGE SCALE GENOMIC DNA]</scope>
    <source>
        <strain evidence="3">LF1</strain>
    </source>
</reference>
<dbReference type="EMBL" id="CVRB01000010">
    <property type="protein sequence ID" value="CRK85400.1"/>
    <property type="molecule type" value="Genomic_DNA"/>
</dbReference>
<dbReference type="RefSeq" id="WP_176699968.1">
    <property type="nucleotide sequence ID" value="NZ_CVRB01000010.1"/>
</dbReference>
<evidence type="ECO:0000313" key="2">
    <source>
        <dbReference type="EMBL" id="CRK85400.1"/>
    </source>
</evidence>